<sequence>MAKTSRRPLVAVAAFLALAAIVFFGHRPAAAYDDPAWWNGEIDKAEAEAQRLWDVMAAKGTFAVGTSLNEVDVEIHTCHILSIFLDKPHLTPLLVARFEPEPDADPGFDEGAEGNSRSNWANLARDFLAESQVERIRAWNLDCVGKFGITGRDSIREQDRRALVEIDGEVIRVLGDVEAGFSSELQAAIDANPAVKRVALGSAGGNVGEAVRAGQTIREKKLDTELYNNCESACSLVFLGGVERGIWSPYPTLGFHRISAGGAAIPDDSDVYDRVREYADDLGADGKAVVGFMLGADVREMYRPEMDDLCAAAVATAVQRVCFGTPRNSGRGETLDEAPAVPDETLPREGSIAAADDNSVATATADAGNDAAPGGGGAAESDGRCADIRTQRARIAANDPKIAADPAELLTIYDAMLRDYGC</sequence>
<feature type="chain" id="PRO_5047509361" evidence="2">
    <location>
        <begin position="32"/>
        <end position="422"/>
    </location>
</feature>
<name>A0ABY7C1S0_9HYPH</name>
<proteinExistence type="predicted"/>
<dbReference type="RefSeq" id="WP_268882039.1">
    <property type="nucleotide sequence ID" value="NZ_CP114029.1"/>
</dbReference>
<dbReference type="EMBL" id="CP114029">
    <property type="protein sequence ID" value="WAP69602.1"/>
    <property type="molecule type" value="Genomic_DNA"/>
</dbReference>
<dbReference type="Proteomes" id="UP001164020">
    <property type="component" value="Chromosome"/>
</dbReference>
<evidence type="ECO:0000256" key="2">
    <source>
        <dbReference type="SAM" id="SignalP"/>
    </source>
</evidence>
<organism evidence="3 4">
    <name type="scientific">Jiella pelagia</name>
    <dbReference type="NCBI Taxonomy" id="2986949"/>
    <lineage>
        <taxon>Bacteria</taxon>
        <taxon>Pseudomonadati</taxon>
        <taxon>Pseudomonadota</taxon>
        <taxon>Alphaproteobacteria</taxon>
        <taxon>Hyphomicrobiales</taxon>
        <taxon>Aurantimonadaceae</taxon>
        <taxon>Jiella</taxon>
    </lineage>
</organism>
<reference evidence="3" key="1">
    <citation type="submission" date="2022-12" db="EMBL/GenBank/DDBJ databases">
        <title>Jiella pelagia sp. nov., isolated from phosphonate enriched culture of Northwest Pacific surface seawater.</title>
        <authorList>
            <person name="Shin D.Y."/>
            <person name="Hwang C.Y."/>
        </authorList>
    </citation>
    <scope>NUCLEOTIDE SEQUENCE</scope>
    <source>
        <strain evidence="3">HL-NP1</strain>
    </source>
</reference>
<keyword evidence="4" id="KW-1185">Reference proteome</keyword>
<protein>
    <submittedName>
        <fullName evidence="3">Uncharacterized protein</fullName>
    </submittedName>
</protein>
<feature type="region of interest" description="Disordered" evidence="1">
    <location>
        <begin position="364"/>
        <end position="384"/>
    </location>
</feature>
<evidence type="ECO:0000313" key="3">
    <source>
        <dbReference type="EMBL" id="WAP69602.1"/>
    </source>
</evidence>
<accession>A0ABY7C1S0</accession>
<keyword evidence="2" id="KW-0732">Signal</keyword>
<evidence type="ECO:0000313" key="4">
    <source>
        <dbReference type="Proteomes" id="UP001164020"/>
    </source>
</evidence>
<gene>
    <name evidence="3" type="ORF">OH818_05055</name>
</gene>
<feature type="signal peptide" evidence="2">
    <location>
        <begin position="1"/>
        <end position="31"/>
    </location>
</feature>
<evidence type="ECO:0000256" key="1">
    <source>
        <dbReference type="SAM" id="MobiDB-lite"/>
    </source>
</evidence>